<reference evidence="4 5" key="1">
    <citation type="journal article" date="2012" name="Nat. Biotechnol.">
        <title>Draft genome sequence of pigeonpea (Cajanus cajan), an orphan legume crop of resource-poor farmers.</title>
        <authorList>
            <person name="Varshney R.K."/>
            <person name="Chen W."/>
            <person name="Li Y."/>
            <person name="Bharti A.K."/>
            <person name="Saxena R.K."/>
            <person name="Schlueter J.A."/>
            <person name="Donoghue M.T."/>
            <person name="Azam S."/>
            <person name="Fan G."/>
            <person name="Whaley A.M."/>
            <person name="Farmer A.D."/>
            <person name="Sheridan J."/>
            <person name="Iwata A."/>
            <person name="Tuteja R."/>
            <person name="Penmetsa R.V."/>
            <person name="Wu W."/>
            <person name="Upadhyaya H.D."/>
            <person name="Yang S.P."/>
            <person name="Shah T."/>
            <person name="Saxena K.B."/>
            <person name="Michael T."/>
            <person name="McCombie W.R."/>
            <person name="Yang B."/>
            <person name="Zhang G."/>
            <person name="Yang H."/>
            <person name="Wang J."/>
            <person name="Spillane C."/>
            <person name="Cook D.R."/>
            <person name="May G.D."/>
            <person name="Xu X."/>
            <person name="Jackson S.A."/>
        </authorList>
    </citation>
    <scope>NUCLEOTIDE SEQUENCE [LARGE SCALE GENOMIC DNA]</scope>
    <source>
        <strain evidence="5">cv. Asha</strain>
    </source>
</reference>
<feature type="domain" description="F-box/LRR-repeat protein 15/At3g58940/PEG3-like LRR" evidence="3">
    <location>
        <begin position="145"/>
        <end position="297"/>
    </location>
</feature>
<dbReference type="PANTHER" id="PTHR31900:SF30">
    <property type="entry name" value="SUPERFAMILY PROTEIN, PUTATIVE-RELATED"/>
    <property type="match status" value="1"/>
</dbReference>
<dbReference type="InterPro" id="IPR036047">
    <property type="entry name" value="F-box-like_dom_sf"/>
</dbReference>
<dbReference type="PANTHER" id="PTHR31900">
    <property type="entry name" value="F-BOX/RNI SUPERFAMILY PROTEIN-RELATED"/>
    <property type="match status" value="1"/>
</dbReference>
<accession>A0A151SIF8</accession>
<dbReference type="STRING" id="3821.A0A151SIF8"/>
<dbReference type="CDD" id="cd22160">
    <property type="entry name" value="F-box_AtFBL13-like"/>
    <property type="match status" value="1"/>
</dbReference>
<feature type="compositionally biased region" description="Basic residues" evidence="1">
    <location>
        <begin position="1"/>
        <end position="11"/>
    </location>
</feature>
<gene>
    <name evidence="4" type="ORF">KK1_000736</name>
</gene>
<keyword evidence="5" id="KW-1185">Reference proteome</keyword>
<dbReference type="SUPFAM" id="SSF81383">
    <property type="entry name" value="F-box domain"/>
    <property type="match status" value="1"/>
</dbReference>
<evidence type="ECO:0000256" key="1">
    <source>
        <dbReference type="SAM" id="MobiDB-lite"/>
    </source>
</evidence>
<proteinExistence type="predicted"/>
<evidence type="ECO:0000259" key="3">
    <source>
        <dbReference type="Pfam" id="PF24758"/>
    </source>
</evidence>
<evidence type="ECO:0000313" key="4">
    <source>
        <dbReference type="EMBL" id="KYP54545.1"/>
    </source>
</evidence>
<feature type="domain" description="F-box" evidence="2">
    <location>
        <begin position="26"/>
        <end position="63"/>
    </location>
</feature>
<dbReference type="Pfam" id="PF24758">
    <property type="entry name" value="LRR_At5g56370"/>
    <property type="match status" value="1"/>
</dbReference>
<dbReference type="Proteomes" id="UP000075243">
    <property type="component" value="Chromosome 11"/>
</dbReference>
<dbReference type="SUPFAM" id="SSF52047">
    <property type="entry name" value="RNI-like"/>
    <property type="match status" value="1"/>
</dbReference>
<dbReference type="InterPro" id="IPR032675">
    <property type="entry name" value="LRR_dom_sf"/>
</dbReference>
<dbReference type="InterPro" id="IPR053781">
    <property type="entry name" value="F-box_AtFBL13-like"/>
</dbReference>
<name>A0A151SIF8_CAJCA</name>
<dbReference type="InterPro" id="IPR001810">
    <property type="entry name" value="F-box_dom"/>
</dbReference>
<dbReference type="Pfam" id="PF00646">
    <property type="entry name" value="F-box"/>
    <property type="match status" value="1"/>
</dbReference>
<evidence type="ECO:0000259" key="2">
    <source>
        <dbReference type="Pfam" id="PF00646"/>
    </source>
</evidence>
<organism evidence="4 5">
    <name type="scientific">Cajanus cajan</name>
    <name type="common">Pigeon pea</name>
    <name type="synonym">Cajanus indicus</name>
    <dbReference type="NCBI Taxonomy" id="3821"/>
    <lineage>
        <taxon>Eukaryota</taxon>
        <taxon>Viridiplantae</taxon>
        <taxon>Streptophyta</taxon>
        <taxon>Embryophyta</taxon>
        <taxon>Tracheophyta</taxon>
        <taxon>Spermatophyta</taxon>
        <taxon>Magnoliopsida</taxon>
        <taxon>eudicotyledons</taxon>
        <taxon>Gunneridae</taxon>
        <taxon>Pentapetalae</taxon>
        <taxon>rosids</taxon>
        <taxon>fabids</taxon>
        <taxon>Fabales</taxon>
        <taxon>Fabaceae</taxon>
        <taxon>Papilionoideae</taxon>
        <taxon>50 kb inversion clade</taxon>
        <taxon>NPAAA clade</taxon>
        <taxon>indigoferoid/millettioid clade</taxon>
        <taxon>Phaseoleae</taxon>
        <taxon>Cajanus</taxon>
    </lineage>
</organism>
<dbReference type="InterPro" id="IPR050232">
    <property type="entry name" value="FBL13/AtMIF1-like"/>
</dbReference>
<dbReference type="InterPro" id="IPR055411">
    <property type="entry name" value="LRR_FXL15/At3g58940/PEG3-like"/>
</dbReference>
<sequence length="372" mass="41593">MAERPQRRKLLKAAPESDQNDASDRLSALSDCVLLLILSRLDTKEAAVTSILSTRWRHLFLSLPQITLQFSPNDDVSHRERLFSIFTPFANRVLRHRNNAPINKIRLSVTHSVESFRPGFQSLLCSAAAALATYRVENISVFVELDKTTEPFRVSVPRGMFSSDTLVGLHLSLRVRWSVPELVSLPNLKYLHLVSFRLGDEDSVPRFLRGCPSLENLVLILRELDEGESEEGGGVETLRVSSPSLKCVMLFWEEEVESDFNVFVRSESLESLFCSLQGRHKVTVDAPNLKSLSLVGHVLEVDIIQSLVSIDEAVIKAGFLFQVADVDDLILRAGHAFTFFSGLQHVKSLSLSENIMKVGCFVVLLCVLFSLA</sequence>
<evidence type="ECO:0000313" key="5">
    <source>
        <dbReference type="Proteomes" id="UP000075243"/>
    </source>
</evidence>
<dbReference type="EMBL" id="CM003613">
    <property type="protein sequence ID" value="KYP54545.1"/>
    <property type="molecule type" value="Genomic_DNA"/>
</dbReference>
<dbReference type="AlphaFoldDB" id="A0A151SIF8"/>
<dbReference type="OMA" id="THRDECA"/>
<dbReference type="Gene3D" id="3.80.10.10">
    <property type="entry name" value="Ribonuclease Inhibitor"/>
    <property type="match status" value="1"/>
</dbReference>
<dbReference type="Gramene" id="C.cajan_00716.t">
    <property type="protein sequence ID" value="C.cajan_00716.t.cds1"/>
    <property type="gene ID" value="C.cajan_00716"/>
</dbReference>
<protein>
    <submittedName>
        <fullName evidence="4">F-box/FBD/LRR-repeat protein At1g16930 family</fullName>
    </submittedName>
</protein>
<feature type="region of interest" description="Disordered" evidence="1">
    <location>
        <begin position="1"/>
        <end position="22"/>
    </location>
</feature>